<protein>
    <submittedName>
        <fullName evidence="1">Uncharacterized protein</fullName>
    </submittedName>
</protein>
<gene>
    <name evidence="1" type="ORF">METZ01_LOCUS266545</name>
</gene>
<reference evidence="1" key="1">
    <citation type="submission" date="2018-05" db="EMBL/GenBank/DDBJ databases">
        <authorList>
            <person name="Lanie J.A."/>
            <person name="Ng W.-L."/>
            <person name="Kazmierczak K.M."/>
            <person name="Andrzejewski T.M."/>
            <person name="Davidsen T.M."/>
            <person name="Wayne K.J."/>
            <person name="Tettelin H."/>
            <person name="Glass J.I."/>
            <person name="Rusch D."/>
            <person name="Podicherti R."/>
            <person name="Tsui H.-C.T."/>
            <person name="Winkler M.E."/>
        </authorList>
    </citation>
    <scope>NUCLEOTIDE SEQUENCE</scope>
</reference>
<feature type="non-terminal residue" evidence="1">
    <location>
        <position position="1"/>
    </location>
</feature>
<name>A0A382JSW4_9ZZZZ</name>
<organism evidence="1">
    <name type="scientific">marine metagenome</name>
    <dbReference type="NCBI Taxonomy" id="408172"/>
    <lineage>
        <taxon>unclassified sequences</taxon>
        <taxon>metagenomes</taxon>
        <taxon>ecological metagenomes</taxon>
    </lineage>
</organism>
<sequence length="36" mass="3296">IGQPQVDAVVGACDGGAIVGQGEGGSIGMGSVKGHS</sequence>
<dbReference type="EMBL" id="UINC01075475">
    <property type="protein sequence ID" value="SVC13691.1"/>
    <property type="molecule type" value="Genomic_DNA"/>
</dbReference>
<accession>A0A382JSW4</accession>
<evidence type="ECO:0000313" key="1">
    <source>
        <dbReference type="EMBL" id="SVC13691.1"/>
    </source>
</evidence>
<proteinExistence type="predicted"/>
<dbReference type="AlphaFoldDB" id="A0A382JSW4"/>